<dbReference type="PANTHER" id="PTHR30108">
    <property type="entry name" value="3-OCTAPRENYL-4-HYDROXYBENZOATE CARBOXY-LYASE-RELATED"/>
    <property type="match status" value="1"/>
</dbReference>
<dbReference type="PANTHER" id="PTHR30108:SF17">
    <property type="entry name" value="FERULIC ACID DECARBOXYLASE 1"/>
    <property type="match status" value="1"/>
</dbReference>
<evidence type="ECO:0000313" key="4">
    <source>
        <dbReference type="EMBL" id="SPD73671.1"/>
    </source>
</evidence>
<gene>
    <name evidence="4" type="primary">ubiD</name>
    <name evidence="4" type="ORF">PITCH_A1920010</name>
</gene>
<feature type="domain" description="3-octaprenyl-4-hydroxybenzoate carboxy-lyase-like N-terminal" evidence="2">
    <location>
        <begin position="10"/>
        <end position="84"/>
    </location>
</feature>
<feature type="domain" description="3-octaprenyl-4-hydroxybenzoate carboxy-lyase-like C-terminal" evidence="3">
    <location>
        <begin position="303"/>
        <end position="436"/>
    </location>
</feature>
<dbReference type="GO" id="GO:0005737">
    <property type="term" value="C:cytoplasm"/>
    <property type="evidence" value="ECO:0007669"/>
    <property type="project" value="TreeGrafter"/>
</dbReference>
<dbReference type="AlphaFoldDB" id="A0A445MWE6"/>
<keyword evidence="4" id="KW-0456">Lyase</keyword>
<accession>A0A445MWE6</accession>
<dbReference type="Pfam" id="PF20695">
    <property type="entry name" value="UbiD_N"/>
    <property type="match status" value="1"/>
</dbReference>
<dbReference type="SUPFAM" id="SSF50475">
    <property type="entry name" value="FMN-binding split barrel"/>
    <property type="match status" value="1"/>
</dbReference>
<dbReference type="Gene3D" id="3.40.1670.10">
    <property type="entry name" value="UbiD C-terminal domain-like"/>
    <property type="match status" value="1"/>
</dbReference>
<sequence length="463" mass="50502">MPFRDLREFLEILKREGELLVIDKEVDAHLEIGAVGYLTRMGPAVLFTNVKGSDKSVAINILGTRKRVGLALGATADGLNEAIAKGINNPIKPVLVSDGPCKENILQGDDVDLNIFPIPQWNDKDGGRFIDFGNVITKDAETGIQNAGMYRMHVTGKNKTGVYVADRQHIGRHYKKAKELGKKELEMAVAIGMDPATNLVGPLPAEYGVNELDLAGGLRGEPVEVVKCETVDLLVPASAEIILEGKIPLGVHKTEGPFGEFTGYYSGTYEHPVFEISAITYRNDPIFQGTYLGRPPTEGHIAGEIPMETLTYLEAKKKLPELRGVHILEGTGWIIFVASIKKEYEGQVQRVANVIWSTQVGDYGKVLVVVDDDINPYNVNDVIWAIATRYQPEFDTYITPRVAGYGLDPSEIPVSAARGIETGGTSCMTSRVVIDATVSFGRIMGEPVKAPAITEEVKKRLAL</sequence>
<dbReference type="GO" id="GO:0016831">
    <property type="term" value="F:carboxy-lyase activity"/>
    <property type="evidence" value="ECO:0007669"/>
    <property type="project" value="InterPro"/>
</dbReference>
<name>A0A445MWE6_9BACT</name>
<proteinExistence type="predicted"/>
<dbReference type="Pfam" id="PF20696">
    <property type="entry name" value="UbiD_C"/>
    <property type="match status" value="1"/>
</dbReference>
<dbReference type="InterPro" id="IPR049383">
    <property type="entry name" value="UbiD-like_N"/>
</dbReference>
<dbReference type="EC" id="4.1.1.-" evidence="4"/>
<evidence type="ECO:0000259" key="1">
    <source>
        <dbReference type="Pfam" id="PF01977"/>
    </source>
</evidence>
<dbReference type="InterPro" id="IPR049381">
    <property type="entry name" value="UbiD-like_C"/>
</dbReference>
<dbReference type="EMBL" id="OJIN01000104">
    <property type="protein sequence ID" value="SPD73671.1"/>
    <property type="molecule type" value="Genomic_DNA"/>
</dbReference>
<evidence type="ECO:0000259" key="3">
    <source>
        <dbReference type="Pfam" id="PF20696"/>
    </source>
</evidence>
<feature type="domain" description="3-octaprenyl-4-hydroxybenzoate carboxy-lyase-like Rift-related" evidence="1">
    <location>
        <begin position="97"/>
        <end position="295"/>
    </location>
</feature>
<organism evidence="4">
    <name type="scientific">uncultured Desulfobacterium sp</name>
    <dbReference type="NCBI Taxonomy" id="201089"/>
    <lineage>
        <taxon>Bacteria</taxon>
        <taxon>Pseudomonadati</taxon>
        <taxon>Thermodesulfobacteriota</taxon>
        <taxon>Desulfobacteria</taxon>
        <taxon>Desulfobacterales</taxon>
        <taxon>Desulfobacteriaceae</taxon>
        <taxon>Desulfobacterium</taxon>
        <taxon>environmental samples</taxon>
    </lineage>
</organism>
<protein>
    <submittedName>
        <fullName evidence="4">3-octaprenyl-4-hydroxybenzoate carboxy-lyase UbiD</fullName>
        <ecNumber evidence="4">4.1.1.-</ecNumber>
    </submittedName>
</protein>
<dbReference type="InterPro" id="IPR048304">
    <property type="entry name" value="UbiD_Rift_dom"/>
</dbReference>
<evidence type="ECO:0000259" key="2">
    <source>
        <dbReference type="Pfam" id="PF20695"/>
    </source>
</evidence>
<dbReference type="Pfam" id="PF01977">
    <property type="entry name" value="UbiD"/>
    <property type="match status" value="1"/>
</dbReference>
<dbReference type="InterPro" id="IPR002830">
    <property type="entry name" value="UbiD"/>
</dbReference>
<dbReference type="SUPFAM" id="SSF143968">
    <property type="entry name" value="UbiD C-terminal domain-like"/>
    <property type="match status" value="1"/>
</dbReference>
<reference evidence="4" key="1">
    <citation type="submission" date="2018-01" db="EMBL/GenBank/DDBJ databases">
        <authorList>
            <person name="Regsiter A."/>
            <person name="William W."/>
        </authorList>
    </citation>
    <scope>NUCLEOTIDE SEQUENCE</scope>
    <source>
        <strain evidence="4">TRIP AH-1</strain>
    </source>
</reference>
<dbReference type="NCBIfam" id="TIGR00148">
    <property type="entry name" value="UbiD family decarboxylase"/>
    <property type="match status" value="1"/>
</dbReference>